<accession>A0A1I3T0A2</accession>
<dbReference type="GO" id="GO:0022857">
    <property type="term" value="F:transmembrane transporter activity"/>
    <property type="evidence" value="ECO:0007669"/>
    <property type="project" value="TreeGrafter"/>
</dbReference>
<comment type="subcellular location">
    <subcellularLocation>
        <location evidence="1">Cell membrane</location>
        <topology evidence="1">Multi-pass membrane protein</topology>
    </subcellularLocation>
</comment>
<evidence type="ECO:0000256" key="2">
    <source>
        <dbReference type="ARBA" id="ARBA00022475"/>
    </source>
</evidence>
<name>A0A1I3T0A2_9BACT</name>
<evidence type="ECO:0000313" key="11">
    <source>
        <dbReference type="Proteomes" id="UP000198635"/>
    </source>
</evidence>
<dbReference type="OrthoDB" id="9809768at2"/>
<dbReference type="GO" id="GO:0005886">
    <property type="term" value="C:plasma membrane"/>
    <property type="evidence" value="ECO:0007669"/>
    <property type="project" value="UniProtKB-SubCell"/>
</dbReference>
<keyword evidence="3 7" id="KW-0812">Transmembrane</keyword>
<evidence type="ECO:0000256" key="3">
    <source>
        <dbReference type="ARBA" id="ARBA00022692"/>
    </source>
</evidence>
<feature type="transmembrane region" description="Helical" evidence="7">
    <location>
        <begin position="18"/>
        <end position="38"/>
    </location>
</feature>
<dbReference type="InterPro" id="IPR050250">
    <property type="entry name" value="Macrolide_Exporter_MacB"/>
</dbReference>
<dbReference type="PANTHER" id="PTHR30572:SF4">
    <property type="entry name" value="ABC TRANSPORTER PERMEASE YTRF"/>
    <property type="match status" value="1"/>
</dbReference>
<keyword evidence="4 7" id="KW-1133">Transmembrane helix</keyword>
<evidence type="ECO:0000256" key="1">
    <source>
        <dbReference type="ARBA" id="ARBA00004651"/>
    </source>
</evidence>
<feature type="transmembrane region" description="Helical" evidence="7">
    <location>
        <begin position="238"/>
        <end position="271"/>
    </location>
</feature>
<dbReference type="Proteomes" id="UP000198635">
    <property type="component" value="Unassembled WGS sequence"/>
</dbReference>
<dbReference type="AlphaFoldDB" id="A0A1I3T0A2"/>
<keyword evidence="2" id="KW-1003">Cell membrane</keyword>
<sequence length="385" mass="40471">MTPTKLVFKNIVRRRGRFVFTLLGIVIGMASFVTFVALGGSLTAQIKKESAALGANLVVTPKGSCAFEQVSILTGEQLPTTITAEEVTAIRAIPGMTAIPFLAERSAIQNRPVSVLGVPTGESLPFKGWRVADGRYFEAPDEHGALLGSVVAGQFALQPGAEVTIRGTQLPVLGVLEETGGKDDLTVFLPLPVAQTLYDQKDRVSYVAVRVDRLEEVDAYALKIKEVVSLGVVSDKQMLASVLSIVGTVSVTLQLIAAVAVLAAAFGIVNTMMTATYERKREIGILQAMGATRGTIFRLFLLESGIYGLLGGIGGAALGLVASMLATPLISQNAASSFVKGAQGGVDPLMLAGAVLFSTLIAMLSGLYPAWRASRLSPVEAISYE</sequence>
<gene>
    <name evidence="10" type="ORF">SAMN04488082_10520</name>
</gene>
<evidence type="ECO:0000256" key="5">
    <source>
        <dbReference type="ARBA" id="ARBA00023136"/>
    </source>
</evidence>
<dbReference type="RefSeq" id="WP_092373419.1">
    <property type="nucleotide sequence ID" value="NZ_FORX01000005.1"/>
</dbReference>
<proteinExistence type="inferred from homology"/>
<organism evidence="10 11">
    <name type="scientific">Desulfomicrobium apsheronum</name>
    <dbReference type="NCBI Taxonomy" id="52560"/>
    <lineage>
        <taxon>Bacteria</taxon>
        <taxon>Pseudomonadati</taxon>
        <taxon>Thermodesulfobacteriota</taxon>
        <taxon>Desulfovibrionia</taxon>
        <taxon>Desulfovibrionales</taxon>
        <taxon>Desulfomicrobiaceae</taxon>
        <taxon>Desulfomicrobium</taxon>
    </lineage>
</organism>
<dbReference type="InterPro" id="IPR003838">
    <property type="entry name" value="ABC3_permease_C"/>
</dbReference>
<evidence type="ECO:0000256" key="6">
    <source>
        <dbReference type="ARBA" id="ARBA00038076"/>
    </source>
</evidence>
<feature type="domain" description="ABC3 transporter permease C-terminal" evidence="8">
    <location>
        <begin position="255"/>
        <end position="378"/>
    </location>
</feature>
<evidence type="ECO:0000313" key="10">
    <source>
        <dbReference type="EMBL" id="SFJ63932.1"/>
    </source>
</evidence>
<reference evidence="11" key="1">
    <citation type="submission" date="2016-10" db="EMBL/GenBank/DDBJ databases">
        <authorList>
            <person name="Varghese N."/>
            <person name="Submissions S."/>
        </authorList>
    </citation>
    <scope>NUCLEOTIDE SEQUENCE [LARGE SCALE GENOMIC DNA]</scope>
    <source>
        <strain evidence="11">DSM 5918</strain>
    </source>
</reference>
<dbReference type="Pfam" id="PF12704">
    <property type="entry name" value="MacB_PCD"/>
    <property type="match status" value="1"/>
</dbReference>
<feature type="domain" description="MacB-like periplasmic core" evidence="9">
    <location>
        <begin position="19"/>
        <end position="225"/>
    </location>
</feature>
<evidence type="ECO:0000259" key="9">
    <source>
        <dbReference type="Pfam" id="PF12704"/>
    </source>
</evidence>
<comment type="similarity">
    <text evidence="6">Belongs to the ABC-4 integral membrane protein family.</text>
</comment>
<dbReference type="Pfam" id="PF02687">
    <property type="entry name" value="FtsX"/>
    <property type="match status" value="1"/>
</dbReference>
<feature type="transmembrane region" description="Helical" evidence="7">
    <location>
        <begin position="350"/>
        <end position="371"/>
    </location>
</feature>
<protein>
    <submittedName>
        <fullName evidence="10">Putative ABC transport system permease protein</fullName>
    </submittedName>
</protein>
<evidence type="ECO:0000256" key="7">
    <source>
        <dbReference type="SAM" id="Phobius"/>
    </source>
</evidence>
<evidence type="ECO:0000256" key="4">
    <source>
        <dbReference type="ARBA" id="ARBA00022989"/>
    </source>
</evidence>
<dbReference type="EMBL" id="FORX01000005">
    <property type="protein sequence ID" value="SFJ63932.1"/>
    <property type="molecule type" value="Genomic_DNA"/>
</dbReference>
<dbReference type="PANTHER" id="PTHR30572">
    <property type="entry name" value="MEMBRANE COMPONENT OF TRANSPORTER-RELATED"/>
    <property type="match status" value="1"/>
</dbReference>
<dbReference type="STRING" id="52560.SAMN04488082_10520"/>
<evidence type="ECO:0000259" key="8">
    <source>
        <dbReference type="Pfam" id="PF02687"/>
    </source>
</evidence>
<keyword evidence="5 7" id="KW-0472">Membrane</keyword>
<keyword evidence="11" id="KW-1185">Reference proteome</keyword>
<feature type="transmembrane region" description="Helical" evidence="7">
    <location>
        <begin position="306"/>
        <end position="330"/>
    </location>
</feature>
<dbReference type="InterPro" id="IPR025857">
    <property type="entry name" value="MacB_PCD"/>
</dbReference>